<dbReference type="EMBL" id="JAAGMP010000038">
    <property type="protein sequence ID" value="NEC16837.1"/>
    <property type="molecule type" value="Genomic_DNA"/>
</dbReference>
<proteinExistence type="predicted"/>
<protein>
    <submittedName>
        <fullName evidence="1">LuxR family transcriptional regulator</fullName>
    </submittedName>
</protein>
<organism evidence="1 2">
    <name type="scientific">Streptomyces parvus</name>
    <dbReference type="NCBI Taxonomy" id="66428"/>
    <lineage>
        <taxon>Bacteria</taxon>
        <taxon>Bacillati</taxon>
        <taxon>Actinomycetota</taxon>
        <taxon>Actinomycetes</taxon>
        <taxon>Kitasatosporales</taxon>
        <taxon>Streptomycetaceae</taxon>
        <taxon>Streptomyces</taxon>
    </lineage>
</organism>
<feature type="non-terminal residue" evidence="1">
    <location>
        <position position="360"/>
    </location>
</feature>
<sequence length="360" mass="38604">LALADALPPVPARSEAAARRGQIHIDLAWAAVMAERTAEAALQIEAARVLLGPTPSPGRRAALVVVDGYLALLPGHGRPYRDPVETEQAVQKAAETAEAEGLPVVACQAWQLLALLRREEGFDAADAALERMLSISTEHALPVWRVEALVRLGANAFMRTGDASRLLSARAAATDLGALLLTRTVDGLLAMNAVLCARWEEAQEIIDRSAEASARVGDLSAHRYLLLAGATMAAHRGRRRDMDRALAAFRRAGGEQSLLVPLRSGLCRAFGALLEEDRERAAAGLDEALAWELDHPSYYYLSGRYGLRPLLRVLAGQADRAELEEARAAPGGCLAWNRQFLELADAVLLGRKGDPAGAAR</sequence>
<feature type="non-terminal residue" evidence="1">
    <location>
        <position position="1"/>
    </location>
</feature>
<name>A0A7K3RNM2_9ACTN</name>
<accession>A0A7K3RNM2</accession>
<reference evidence="1 2" key="1">
    <citation type="submission" date="2020-01" db="EMBL/GenBank/DDBJ databases">
        <title>Insect and environment-associated Actinomycetes.</title>
        <authorList>
            <person name="Currrie C."/>
            <person name="Chevrette M."/>
            <person name="Carlson C."/>
            <person name="Stubbendieck R."/>
            <person name="Wendt-Pienkowski E."/>
        </authorList>
    </citation>
    <scope>NUCLEOTIDE SEQUENCE [LARGE SCALE GENOMIC DNA]</scope>
    <source>
        <strain evidence="1 2">SID7590</strain>
    </source>
</reference>
<dbReference type="Proteomes" id="UP000469670">
    <property type="component" value="Unassembled WGS sequence"/>
</dbReference>
<evidence type="ECO:0000313" key="2">
    <source>
        <dbReference type="Proteomes" id="UP000469670"/>
    </source>
</evidence>
<dbReference type="AlphaFoldDB" id="A0A7K3RNM2"/>
<evidence type="ECO:0000313" key="1">
    <source>
        <dbReference type="EMBL" id="NEC16837.1"/>
    </source>
</evidence>
<gene>
    <name evidence="1" type="ORF">G3I50_00875</name>
</gene>
<comment type="caution">
    <text evidence="1">The sequence shown here is derived from an EMBL/GenBank/DDBJ whole genome shotgun (WGS) entry which is preliminary data.</text>
</comment>